<feature type="region of interest" description="Disordered" evidence="1">
    <location>
        <begin position="1"/>
        <end position="20"/>
    </location>
</feature>
<evidence type="ECO:0000313" key="3">
    <source>
        <dbReference type="Proteomes" id="UP000321386"/>
    </source>
</evidence>
<protein>
    <recommendedName>
        <fullName evidence="4">Bacterial Ig-like domain-containing protein</fullName>
    </recommendedName>
</protein>
<reference evidence="2 3" key="1">
    <citation type="submission" date="2019-07" db="EMBL/GenBank/DDBJ databases">
        <title>Whole genome shotgun sequence of Cellulomonas persica NBRC 101101.</title>
        <authorList>
            <person name="Hosoyama A."/>
            <person name="Uohara A."/>
            <person name="Ohji S."/>
            <person name="Ichikawa N."/>
        </authorList>
    </citation>
    <scope>NUCLEOTIDE SEQUENCE [LARGE SCALE GENOMIC DNA]</scope>
    <source>
        <strain evidence="2 3">NBRC 101101</strain>
    </source>
</reference>
<dbReference type="Gene3D" id="2.60.40.2700">
    <property type="match status" value="1"/>
</dbReference>
<comment type="caution">
    <text evidence="2">The sequence shown here is derived from an EMBL/GenBank/DDBJ whole genome shotgun (WGS) entry which is preliminary data.</text>
</comment>
<organism evidence="2 3">
    <name type="scientific">Cellulomonas persica</name>
    <dbReference type="NCBI Taxonomy" id="76861"/>
    <lineage>
        <taxon>Bacteria</taxon>
        <taxon>Bacillati</taxon>
        <taxon>Actinomycetota</taxon>
        <taxon>Actinomycetes</taxon>
        <taxon>Micrococcales</taxon>
        <taxon>Cellulomonadaceae</taxon>
        <taxon>Cellulomonas</taxon>
    </lineage>
</organism>
<evidence type="ECO:0000313" key="2">
    <source>
        <dbReference type="EMBL" id="GEK17827.1"/>
    </source>
</evidence>
<keyword evidence="3" id="KW-1185">Reference proteome</keyword>
<sequence length="674" mass="72141">MRVTFHPRSRIAIPGPPPVSARHGTFPLAYHAVVDARRQTTPPEERPVRQLLDAHVRRTPLRRLLARAATSALVMSTMFVVTAGPSNAAPAAPRTTIAAGATAAEVEDNGSTQTANPLALGTTVTGRTSDWEEWGSYDDLDVFRFTLPRDSRLNIALTFPSGLTGSAYDVTVYNSAGHRVYGFELAATDSTGAWSADRAMFLPAGTGYVEIAGEDGDATWGKQYRLTLSATPGKVETEPNNSFETADTLALATPVTASALGDGYFGNESDFFRITLAKASRVNLTLTFPQGLRGQAYELAVYDARGAQRYYRSLHASAYGSRWTATFPAHLTAGVAYVEVMGHSTDATWGKQYELTVTATPSAVETEDNDSIETADALRLGTTTSASIFSTDWSAYEDTDFYRVTLDRPTDVVLQVETPETSAPFYEVWLWNADGAIVHDATIPWDRKRTTLNYQLPAGTSFISVHGTTFSVGDPSAWGKEYRLTVVGVLKAGTPRIAGTPVIGKTLTAKPGTWGPSGTTLSYQWYRGGKAIAGATGTTYKVRTADAGRTLKVKVTGRKAGYATTSSIATRTVSKAKTQIAVSLPASVSTNARVPVTIKVTSAATARPTGTLLVHVDGVRVKKTLKPSARGTVTVWFPKVARAGTYQLSVNFTPSGSTRVSSTARAVYATLRVV</sequence>
<evidence type="ECO:0008006" key="4">
    <source>
        <dbReference type="Google" id="ProtNLM"/>
    </source>
</evidence>
<dbReference type="Proteomes" id="UP000321386">
    <property type="component" value="Unassembled WGS sequence"/>
</dbReference>
<dbReference type="EMBL" id="BJUA01000006">
    <property type="protein sequence ID" value="GEK17827.1"/>
    <property type="molecule type" value="Genomic_DNA"/>
</dbReference>
<gene>
    <name evidence="2" type="ORF">CPE01_15600</name>
</gene>
<evidence type="ECO:0000256" key="1">
    <source>
        <dbReference type="SAM" id="MobiDB-lite"/>
    </source>
</evidence>
<name>A0A510UT30_9CELL</name>
<dbReference type="Gene3D" id="2.60.120.380">
    <property type="match status" value="3"/>
</dbReference>
<dbReference type="SUPFAM" id="SSF89260">
    <property type="entry name" value="Collagen-binding domain"/>
    <property type="match status" value="2"/>
</dbReference>
<dbReference type="AlphaFoldDB" id="A0A510UT30"/>
<accession>A0A510UT30</accession>
<proteinExistence type="predicted"/>